<dbReference type="EMBL" id="CAJOBI010338976">
    <property type="protein sequence ID" value="CAF5210154.1"/>
    <property type="molecule type" value="Genomic_DNA"/>
</dbReference>
<dbReference type="Gene3D" id="1.25.10.10">
    <property type="entry name" value="Leucine-rich Repeat Variant"/>
    <property type="match status" value="1"/>
</dbReference>
<dbReference type="InterPro" id="IPR016024">
    <property type="entry name" value="ARM-type_fold"/>
</dbReference>
<name>A0A8S3J402_9BILA</name>
<gene>
    <name evidence="1" type="ORF">SMN809_LOCUS78092</name>
</gene>
<dbReference type="AlphaFoldDB" id="A0A8S3J402"/>
<reference evidence="1" key="1">
    <citation type="submission" date="2021-02" db="EMBL/GenBank/DDBJ databases">
        <authorList>
            <person name="Nowell W R."/>
        </authorList>
    </citation>
    <scope>NUCLEOTIDE SEQUENCE</scope>
</reference>
<proteinExistence type="predicted"/>
<accession>A0A8S3J402</accession>
<dbReference type="SUPFAM" id="SSF48371">
    <property type="entry name" value="ARM repeat"/>
    <property type="match status" value="1"/>
</dbReference>
<protein>
    <submittedName>
        <fullName evidence="1">Uncharacterized protein</fullName>
    </submittedName>
</protein>
<feature type="non-terminal residue" evidence="1">
    <location>
        <position position="1"/>
    </location>
</feature>
<sequence>CSSKEGRDLVLNHACIPQMIINTAALLSSTNSWIASNVALVLARLTVEELGCQTILTHYKHKEILNQLMSALDVNEPSRATNAAFAIGRLIEKDEGKVTLVSVCGQYKIFDALLRMLELNEEKGVNKNACYALSCLCTTRYGFQLCLQYITSFHRILLVIETILLSMENENVWFALM</sequence>
<organism evidence="1 2">
    <name type="scientific">Rotaria magnacalcarata</name>
    <dbReference type="NCBI Taxonomy" id="392030"/>
    <lineage>
        <taxon>Eukaryota</taxon>
        <taxon>Metazoa</taxon>
        <taxon>Spiralia</taxon>
        <taxon>Gnathifera</taxon>
        <taxon>Rotifera</taxon>
        <taxon>Eurotatoria</taxon>
        <taxon>Bdelloidea</taxon>
        <taxon>Philodinida</taxon>
        <taxon>Philodinidae</taxon>
        <taxon>Rotaria</taxon>
    </lineage>
</organism>
<dbReference type="Proteomes" id="UP000676336">
    <property type="component" value="Unassembled WGS sequence"/>
</dbReference>
<dbReference type="InterPro" id="IPR011989">
    <property type="entry name" value="ARM-like"/>
</dbReference>
<comment type="caution">
    <text evidence="1">The sequence shown here is derived from an EMBL/GenBank/DDBJ whole genome shotgun (WGS) entry which is preliminary data.</text>
</comment>
<evidence type="ECO:0000313" key="2">
    <source>
        <dbReference type="Proteomes" id="UP000676336"/>
    </source>
</evidence>
<evidence type="ECO:0000313" key="1">
    <source>
        <dbReference type="EMBL" id="CAF5210154.1"/>
    </source>
</evidence>